<evidence type="ECO:0008006" key="8">
    <source>
        <dbReference type="Google" id="ProtNLM"/>
    </source>
</evidence>
<dbReference type="CDD" id="cd00303">
    <property type="entry name" value="retropepsin_like"/>
    <property type="match status" value="1"/>
</dbReference>
<dbReference type="AlphaFoldDB" id="A0A087TC63"/>
<dbReference type="Pfam" id="PF13650">
    <property type="entry name" value="Asp_protease_2"/>
    <property type="match status" value="1"/>
</dbReference>
<dbReference type="SMART" id="SM00343">
    <property type="entry name" value="ZnF_C2HC"/>
    <property type="match status" value="1"/>
</dbReference>
<keyword evidence="2" id="KW-0479">Metal-binding</keyword>
<keyword evidence="1" id="KW-0378">Hydrolase</keyword>
<evidence type="ECO:0000259" key="5">
    <source>
        <dbReference type="PROSITE" id="PS50175"/>
    </source>
</evidence>
<feature type="region of interest" description="Disordered" evidence="3">
    <location>
        <begin position="342"/>
        <end position="364"/>
    </location>
</feature>
<accession>A0A087TC63</accession>
<dbReference type="InterPro" id="IPR036875">
    <property type="entry name" value="Znf_CCHC_sf"/>
</dbReference>
<dbReference type="Gene3D" id="2.40.70.10">
    <property type="entry name" value="Acid Proteases"/>
    <property type="match status" value="1"/>
</dbReference>
<dbReference type="InterPro" id="IPR001969">
    <property type="entry name" value="Aspartic_peptidase_AS"/>
</dbReference>
<name>A0A087TC63_STEMI</name>
<reference evidence="6 7" key="1">
    <citation type="submission" date="2013-11" db="EMBL/GenBank/DDBJ databases">
        <title>Genome sequencing of Stegodyphus mimosarum.</title>
        <authorList>
            <person name="Bechsgaard J."/>
        </authorList>
    </citation>
    <scope>NUCLEOTIDE SEQUENCE [LARGE SCALE GENOMIC DNA]</scope>
</reference>
<keyword evidence="2" id="KW-0862">Zinc</keyword>
<dbReference type="InterPro" id="IPR001995">
    <property type="entry name" value="Peptidase_A2_cat"/>
</dbReference>
<evidence type="ECO:0000259" key="4">
    <source>
        <dbReference type="PROSITE" id="PS50158"/>
    </source>
</evidence>
<feature type="domain" description="CCHC-type" evidence="4">
    <location>
        <begin position="312"/>
        <end position="327"/>
    </location>
</feature>
<dbReference type="InterPro" id="IPR005162">
    <property type="entry name" value="Retrotrans_gag_dom"/>
</dbReference>
<dbReference type="SUPFAM" id="SSF50630">
    <property type="entry name" value="Acid proteases"/>
    <property type="match status" value="1"/>
</dbReference>
<feature type="non-terminal residue" evidence="6">
    <location>
        <position position="675"/>
    </location>
</feature>
<dbReference type="InterPro" id="IPR001878">
    <property type="entry name" value="Znf_CCHC"/>
</dbReference>
<dbReference type="SUPFAM" id="SSF57756">
    <property type="entry name" value="Retrovirus zinc finger-like domains"/>
    <property type="match status" value="1"/>
</dbReference>
<evidence type="ECO:0000313" key="6">
    <source>
        <dbReference type="EMBL" id="KFM62702.1"/>
    </source>
</evidence>
<keyword evidence="2" id="KW-0863">Zinc-finger</keyword>
<dbReference type="GO" id="GO:0006508">
    <property type="term" value="P:proteolysis"/>
    <property type="evidence" value="ECO:0007669"/>
    <property type="project" value="InterPro"/>
</dbReference>
<dbReference type="PROSITE" id="PS50175">
    <property type="entry name" value="ASP_PROT_RETROV"/>
    <property type="match status" value="1"/>
</dbReference>
<dbReference type="PANTHER" id="PTHR33194:SF4">
    <property type="entry name" value="CCHC-TYPE DOMAIN-CONTAINING PROTEIN"/>
    <property type="match status" value="1"/>
</dbReference>
<evidence type="ECO:0000256" key="3">
    <source>
        <dbReference type="SAM" id="MobiDB-lite"/>
    </source>
</evidence>
<gene>
    <name evidence="6" type="ORF">X975_05395</name>
</gene>
<organism evidence="6 7">
    <name type="scientific">Stegodyphus mimosarum</name>
    <name type="common">African social velvet spider</name>
    <dbReference type="NCBI Taxonomy" id="407821"/>
    <lineage>
        <taxon>Eukaryota</taxon>
        <taxon>Metazoa</taxon>
        <taxon>Ecdysozoa</taxon>
        <taxon>Arthropoda</taxon>
        <taxon>Chelicerata</taxon>
        <taxon>Arachnida</taxon>
        <taxon>Araneae</taxon>
        <taxon>Araneomorphae</taxon>
        <taxon>Entelegynae</taxon>
        <taxon>Eresoidea</taxon>
        <taxon>Eresidae</taxon>
        <taxon>Stegodyphus</taxon>
    </lineage>
</organism>
<dbReference type="PROSITE" id="PS50158">
    <property type="entry name" value="ZF_CCHC"/>
    <property type="match status" value="1"/>
</dbReference>
<evidence type="ECO:0000313" key="7">
    <source>
        <dbReference type="Proteomes" id="UP000054359"/>
    </source>
</evidence>
<sequence>MVDEKATEQNPPAGASSASSNIAPIPILTYQLPRSPCIFTGDGQEDTNRWLKDFDRIANYNHWDDQMCLANVIFYLAGTARQWFDNNEDTFTSWTVFRNALKNAFSRTADVKRQAERLLLTRAQQIDETSEAYIQDVLSLCRKANPSMSEDEKVAHLMKGIAEDLYQVLSSQDYDSVDAFVKRCRHIESLRRRRIARPRFQRLPNVSAVSADADAGELESLVRAIVRQELQKFLPQVQGYTKIEPVASNDIASMVREEVIEALAPLTGAERSKNTIQCSLPVRPQPRHEISQRTTPQRRTDLWRTDDNVPLCFHCGRPGHVLRYCRERRQIFENARAAKTFNPRRDRDTDSTYGGEAADEENPPTYTTAKLKKNTTFITVNGQCVKALVDSGADYSVISEELRRQLNAPMFTENGPILKTACGKPVAASGRCVLKVDLNGTKRPFEFLVFPECSHQIILGWNFFRATDAVIDCGNQELQLAEILPDNEYLNKSESSLFAATDYLIEANTTRRICALSSELQEADGAMIVGNRFLMCEKELSIPASIVTIEDGCGKLWVTNCSRRTQLIPKGMNVGCLTSIKNDAICSLSGQIPEGSKGHRFKNTLSQENLKEIFGTDLTNAEKDDLLSLLDEFSDVFDFNSIARKSRCNAVKHRIDTGDSAPIKGRTVCQPLRGV</sequence>
<dbReference type="PANTHER" id="PTHR33194">
    <property type="entry name" value="ZINC KNUCKLE DOMAINCONTAINING PROTEIN"/>
    <property type="match status" value="1"/>
</dbReference>
<dbReference type="STRING" id="407821.A0A087TC63"/>
<feature type="domain" description="Peptidase A2" evidence="5">
    <location>
        <begin position="385"/>
        <end position="400"/>
    </location>
</feature>
<dbReference type="OMA" id="MCLANVI"/>
<dbReference type="GO" id="GO:0004190">
    <property type="term" value="F:aspartic-type endopeptidase activity"/>
    <property type="evidence" value="ECO:0007669"/>
    <property type="project" value="InterPro"/>
</dbReference>
<protein>
    <recommendedName>
        <fullName evidence="8">CCHC-type domain-containing protein</fullName>
    </recommendedName>
</protein>
<proteinExistence type="predicted"/>
<dbReference type="PROSITE" id="PS00141">
    <property type="entry name" value="ASP_PROTEASE"/>
    <property type="match status" value="1"/>
</dbReference>
<dbReference type="Pfam" id="PF03732">
    <property type="entry name" value="Retrotrans_gag"/>
    <property type="match status" value="1"/>
</dbReference>
<dbReference type="GO" id="GO:0008270">
    <property type="term" value="F:zinc ion binding"/>
    <property type="evidence" value="ECO:0007669"/>
    <property type="project" value="UniProtKB-KW"/>
</dbReference>
<evidence type="ECO:0000256" key="2">
    <source>
        <dbReference type="PROSITE-ProRule" id="PRU00047"/>
    </source>
</evidence>
<dbReference type="GO" id="GO:0003676">
    <property type="term" value="F:nucleic acid binding"/>
    <property type="evidence" value="ECO:0007669"/>
    <property type="project" value="InterPro"/>
</dbReference>
<evidence type="ECO:0000256" key="1">
    <source>
        <dbReference type="ARBA" id="ARBA00022801"/>
    </source>
</evidence>
<dbReference type="OrthoDB" id="6433776at2759"/>
<feature type="region of interest" description="Disordered" evidence="3">
    <location>
        <begin position="1"/>
        <end position="20"/>
    </location>
</feature>
<dbReference type="EMBL" id="KK114556">
    <property type="protein sequence ID" value="KFM62702.1"/>
    <property type="molecule type" value="Genomic_DNA"/>
</dbReference>
<keyword evidence="7" id="KW-1185">Reference proteome</keyword>
<feature type="compositionally biased region" description="Low complexity" evidence="3">
    <location>
        <begin position="10"/>
        <end position="20"/>
    </location>
</feature>
<dbReference type="InterPro" id="IPR021109">
    <property type="entry name" value="Peptidase_aspartic_dom_sf"/>
</dbReference>
<dbReference type="Proteomes" id="UP000054359">
    <property type="component" value="Unassembled WGS sequence"/>
</dbReference>